<evidence type="ECO:0000313" key="4">
    <source>
        <dbReference type="Proteomes" id="UP001595847"/>
    </source>
</evidence>
<dbReference type="InterPro" id="IPR016566">
    <property type="entry name" value="UCP010219"/>
</dbReference>
<keyword evidence="2" id="KW-0472">Membrane</keyword>
<evidence type="ECO:0000256" key="2">
    <source>
        <dbReference type="SAM" id="Phobius"/>
    </source>
</evidence>
<proteinExistence type="predicted"/>
<dbReference type="Proteomes" id="UP001595847">
    <property type="component" value="Unassembled WGS sequence"/>
</dbReference>
<dbReference type="RefSeq" id="WP_378534124.1">
    <property type="nucleotide sequence ID" value="NZ_JBHSBH010000010.1"/>
</dbReference>
<evidence type="ECO:0000256" key="1">
    <source>
        <dbReference type="SAM" id="MobiDB-lite"/>
    </source>
</evidence>
<comment type="caution">
    <text evidence="3">The sequence shown here is derived from an EMBL/GenBank/DDBJ whole genome shotgun (WGS) entry which is preliminary data.</text>
</comment>
<feature type="transmembrane region" description="Helical" evidence="2">
    <location>
        <begin position="82"/>
        <end position="103"/>
    </location>
</feature>
<keyword evidence="2" id="KW-0812">Transmembrane</keyword>
<feature type="transmembrane region" description="Helical" evidence="2">
    <location>
        <begin position="109"/>
        <end position="130"/>
    </location>
</feature>
<feature type="region of interest" description="Disordered" evidence="1">
    <location>
        <begin position="1"/>
        <end position="31"/>
    </location>
</feature>
<keyword evidence="2" id="KW-1133">Transmembrane helix</keyword>
<name>A0ABV8FMJ4_9ACTN</name>
<protein>
    <submittedName>
        <fullName evidence="3">DUF3159 domain-containing protein</fullName>
    </submittedName>
</protein>
<dbReference type="Pfam" id="PF11361">
    <property type="entry name" value="DUF3159"/>
    <property type="match status" value="1"/>
</dbReference>
<sequence>MPDRHLAHGSTDGPLRPGPPAGPKQPGSGTKGKGTLSAMVYAAAPVVVFAAVVGFVALPIAIGISIAVALALAVFQMMRGEGLMNAIGGVIGVAIAGGIAAWTGSANDFFLIGIWAALAGAVVTLASLIVRRPLTGVIWNAVHGNDRPWREDRPTLLAHDLATAAVTLLLAGRFIAQQWAYLSDSTGLLAFADIATGTPVTAVAGVAVFWAFRRSTKRLINNAGTRTATQA</sequence>
<keyword evidence="4" id="KW-1185">Reference proteome</keyword>
<feature type="transmembrane region" description="Helical" evidence="2">
    <location>
        <begin position="46"/>
        <end position="75"/>
    </location>
</feature>
<feature type="transmembrane region" description="Helical" evidence="2">
    <location>
        <begin position="156"/>
        <end position="176"/>
    </location>
</feature>
<feature type="transmembrane region" description="Helical" evidence="2">
    <location>
        <begin position="188"/>
        <end position="212"/>
    </location>
</feature>
<organism evidence="3 4">
    <name type="scientific">Nocardiopsis sediminis</name>
    <dbReference type="NCBI Taxonomy" id="1778267"/>
    <lineage>
        <taxon>Bacteria</taxon>
        <taxon>Bacillati</taxon>
        <taxon>Actinomycetota</taxon>
        <taxon>Actinomycetes</taxon>
        <taxon>Streptosporangiales</taxon>
        <taxon>Nocardiopsidaceae</taxon>
        <taxon>Nocardiopsis</taxon>
    </lineage>
</organism>
<evidence type="ECO:0000313" key="3">
    <source>
        <dbReference type="EMBL" id="MFC3997280.1"/>
    </source>
</evidence>
<accession>A0ABV8FMJ4</accession>
<reference evidence="4" key="1">
    <citation type="journal article" date="2019" name="Int. J. Syst. Evol. Microbiol.">
        <title>The Global Catalogue of Microorganisms (GCM) 10K type strain sequencing project: providing services to taxonomists for standard genome sequencing and annotation.</title>
        <authorList>
            <consortium name="The Broad Institute Genomics Platform"/>
            <consortium name="The Broad Institute Genome Sequencing Center for Infectious Disease"/>
            <person name="Wu L."/>
            <person name="Ma J."/>
        </authorList>
    </citation>
    <scope>NUCLEOTIDE SEQUENCE [LARGE SCALE GENOMIC DNA]</scope>
    <source>
        <strain evidence="4">TBRC 1826</strain>
    </source>
</reference>
<dbReference type="EMBL" id="JBHSBH010000010">
    <property type="protein sequence ID" value="MFC3997280.1"/>
    <property type="molecule type" value="Genomic_DNA"/>
</dbReference>
<gene>
    <name evidence="3" type="ORF">ACFOVU_15215</name>
</gene>